<organism evidence="2">
    <name type="scientific">marine sediment metagenome</name>
    <dbReference type="NCBI Taxonomy" id="412755"/>
    <lineage>
        <taxon>unclassified sequences</taxon>
        <taxon>metagenomes</taxon>
        <taxon>ecological metagenomes</taxon>
    </lineage>
</organism>
<dbReference type="AlphaFoldDB" id="X1MUI3"/>
<protein>
    <submittedName>
        <fullName evidence="2">Uncharacterized protein</fullName>
    </submittedName>
</protein>
<sequence length="53" mass="5773">MEIYSKLLSAKMCLVVVSLLICASCVTQTSSLRTDKQTSEEKVAPEKTGHNLS</sequence>
<feature type="region of interest" description="Disordered" evidence="1">
    <location>
        <begin position="29"/>
        <end position="53"/>
    </location>
</feature>
<reference evidence="2" key="1">
    <citation type="journal article" date="2014" name="Front. Microbiol.">
        <title>High frequency of phylogenetically diverse reductive dehalogenase-homologous genes in deep subseafloor sedimentary metagenomes.</title>
        <authorList>
            <person name="Kawai M."/>
            <person name="Futagami T."/>
            <person name="Toyoda A."/>
            <person name="Takaki Y."/>
            <person name="Nishi S."/>
            <person name="Hori S."/>
            <person name="Arai W."/>
            <person name="Tsubouchi T."/>
            <person name="Morono Y."/>
            <person name="Uchiyama I."/>
            <person name="Ito T."/>
            <person name="Fujiyama A."/>
            <person name="Inagaki F."/>
            <person name="Takami H."/>
        </authorList>
    </citation>
    <scope>NUCLEOTIDE SEQUENCE</scope>
    <source>
        <strain evidence="2">Expedition CK06-06</strain>
    </source>
</reference>
<evidence type="ECO:0000256" key="1">
    <source>
        <dbReference type="SAM" id="MobiDB-lite"/>
    </source>
</evidence>
<accession>X1MUI3</accession>
<name>X1MUI3_9ZZZZ</name>
<feature type="compositionally biased region" description="Basic and acidic residues" evidence="1">
    <location>
        <begin position="33"/>
        <end position="53"/>
    </location>
</feature>
<gene>
    <name evidence="2" type="ORF">S06H3_24167</name>
</gene>
<comment type="caution">
    <text evidence="2">The sequence shown here is derived from an EMBL/GenBank/DDBJ whole genome shotgun (WGS) entry which is preliminary data.</text>
</comment>
<evidence type="ECO:0000313" key="2">
    <source>
        <dbReference type="EMBL" id="GAI21691.1"/>
    </source>
</evidence>
<feature type="non-terminal residue" evidence="2">
    <location>
        <position position="53"/>
    </location>
</feature>
<dbReference type="EMBL" id="BARV01013352">
    <property type="protein sequence ID" value="GAI21691.1"/>
    <property type="molecule type" value="Genomic_DNA"/>
</dbReference>
<proteinExistence type="predicted"/>